<reference evidence="1 2" key="1">
    <citation type="submission" date="2019-04" db="EMBL/GenBank/DDBJ databases">
        <title>Streptomyces oryziradicis sp. nov., a novel actinomycete isolated from rhizosphere soil of rice (Oryza sativa L.).</title>
        <authorList>
            <person name="Li C."/>
        </authorList>
    </citation>
    <scope>NUCLEOTIDE SEQUENCE [LARGE SCALE GENOMIC DNA]</scope>
    <source>
        <strain evidence="1 2">NEAU-C40</strain>
    </source>
</reference>
<comment type="caution">
    <text evidence="1">The sequence shown here is derived from an EMBL/GenBank/DDBJ whole genome shotgun (WGS) entry which is preliminary data.</text>
</comment>
<dbReference type="Proteomes" id="UP000305778">
    <property type="component" value="Unassembled WGS sequence"/>
</dbReference>
<name>A0A4U0SFT6_9ACTN</name>
<sequence>MVPVTAIAAVCALIGVSGCADTGGVRLEGAASTSKASPSPTVSAGKVNPVTLLKQDPKVRQEFKEDVKPCPGTGAGKPKKYPVEAKYGYLTDSRYPDVLINLSTCGDGTGLGVYVYQQKGGSYQNVFIDETPPVHGEIGDSYLEIIRKVYTDTDAVCCPTGKSVTTYAWTGGWFSEISHSRAVGK</sequence>
<proteinExistence type="predicted"/>
<gene>
    <name evidence="1" type="ORF">FCI23_28730</name>
</gene>
<dbReference type="EMBL" id="SUMC01000032">
    <property type="protein sequence ID" value="TKA08336.1"/>
    <property type="molecule type" value="Genomic_DNA"/>
</dbReference>
<organism evidence="1 2">
    <name type="scientific">Actinacidiphila oryziradicis</name>
    <dbReference type="NCBI Taxonomy" id="2571141"/>
    <lineage>
        <taxon>Bacteria</taxon>
        <taxon>Bacillati</taxon>
        <taxon>Actinomycetota</taxon>
        <taxon>Actinomycetes</taxon>
        <taxon>Kitasatosporales</taxon>
        <taxon>Streptomycetaceae</taxon>
        <taxon>Actinacidiphila</taxon>
    </lineage>
</organism>
<evidence type="ECO:0000313" key="1">
    <source>
        <dbReference type="EMBL" id="TKA08336.1"/>
    </source>
</evidence>
<accession>A0A4U0SFT6</accession>
<evidence type="ECO:0008006" key="3">
    <source>
        <dbReference type="Google" id="ProtNLM"/>
    </source>
</evidence>
<evidence type="ECO:0000313" key="2">
    <source>
        <dbReference type="Proteomes" id="UP000305778"/>
    </source>
</evidence>
<keyword evidence="2" id="KW-1185">Reference proteome</keyword>
<dbReference type="AlphaFoldDB" id="A0A4U0SFT6"/>
<protein>
    <recommendedName>
        <fullName evidence="3">Lipoprotein</fullName>
    </recommendedName>
</protein>
<dbReference type="OrthoDB" id="3824278at2"/>